<dbReference type="Pfam" id="PF13088">
    <property type="entry name" value="BNR_2"/>
    <property type="match status" value="1"/>
</dbReference>
<sequence length="208" mass="22777">MPTGELLRSDDDTEWLLPMYYTPDGFFEHASQYSTIQRSSDGGATWTEDVMEGTLGKLVQPTVLRLKDRSLLAFFRSRDADWIYKSRSSDDGKTWTEPEKTELPNNNSGIQAAMLKSGAIAIVFNNLQGAHARWPLSIALSFDEGNSWPQVRDLEPMKPAGSPPLKVRTLLRGGKVGHCLIPANVASESGRYDPAGGGAMSLQAGLYA</sequence>
<evidence type="ECO:0000313" key="2">
    <source>
        <dbReference type="EMBL" id="KAK3256523.1"/>
    </source>
</evidence>
<dbReference type="Gene3D" id="2.120.10.10">
    <property type="match status" value="1"/>
</dbReference>
<proteinExistence type="predicted"/>
<reference evidence="2 3" key="1">
    <citation type="journal article" date="2015" name="Genome Biol. Evol.">
        <title>Comparative Genomics of a Bacterivorous Green Alga Reveals Evolutionary Causalities and Consequences of Phago-Mixotrophic Mode of Nutrition.</title>
        <authorList>
            <person name="Burns J.A."/>
            <person name="Paasch A."/>
            <person name="Narechania A."/>
            <person name="Kim E."/>
        </authorList>
    </citation>
    <scope>NUCLEOTIDE SEQUENCE [LARGE SCALE GENOMIC DNA]</scope>
    <source>
        <strain evidence="2 3">PLY_AMNH</strain>
    </source>
</reference>
<dbReference type="SUPFAM" id="SSF50939">
    <property type="entry name" value="Sialidases"/>
    <property type="match status" value="1"/>
</dbReference>
<dbReference type="CDD" id="cd15482">
    <property type="entry name" value="Sialidase_non-viral"/>
    <property type="match status" value="1"/>
</dbReference>
<protein>
    <recommendedName>
        <fullName evidence="1">Sialidase domain-containing protein</fullName>
    </recommendedName>
</protein>
<dbReference type="EMBL" id="LGRX02021577">
    <property type="protein sequence ID" value="KAK3256523.1"/>
    <property type="molecule type" value="Genomic_DNA"/>
</dbReference>
<dbReference type="AlphaFoldDB" id="A0AAE0FB94"/>
<name>A0AAE0FB94_9CHLO</name>
<gene>
    <name evidence="2" type="ORF">CYMTET_34345</name>
</gene>
<organism evidence="2 3">
    <name type="scientific">Cymbomonas tetramitiformis</name>
    <dbReference type="NCBI Taxonomy" id="36881"/>
    <lineage>
        <taxon>Eukaryota</taxon>
        <taxon>Viridiplantae</taxon>
        <taxon>Chlorophyta</taxon>
        <taxon>Pyramimonadophyceae</taxon>
        <taxon>Pyramimonadales</taxon>
        <taxon>Pyramimonadaceae</taxon>
        <taxon>Cymbomonas</taxon>
    </lineage>
</organism>
<dbReference type="InterPro" id="IPR036278">
    <property type="entry name" value="Sialidase_sf"/>
</dbReference>
<evidence type="ECO:0000259" key="1">
    <source>
        <dbReference type="Pfam" id="PF13088"/>
    </source>
</evidence>
<keyword evidence="3" id="KW-1185">Reference proteome</keyword>
<dbReference type="PANTHER" id="PTHR43752">
    <property type="entry name" value="BNR/ASP-BOX REPEAT FAMILY PROTEIN"/>
    <property type="match status" value="1"/>
</dbReference>
<dbReference type="InterPro" id="IPR011040">
    <property type="entry name" value="Sialidase"/>
</dbReference>
<comment type="caution">
    <text evidence="2">The sequence shown here is derived from an EMBL/GenBank/DDBJ whole genome shotgun (WGS) entry which is preliminary data.</text>
</comment>
<dbReference type="Proteomes" id="UP001190700">
    <property type="component" value="Unassembled WGS sequence"/>
</dbReference>
<evidence type="ECO:0000313" key="3">
    <source>
        <dbReference type="Proteomes" id="UP001190700"/>
    </source>
</evidence>
<accession>A0AAE0FB94</accession>
<feature type="domain" description="Sialidase" evidence="1">
    <location>
        <begin position="12"/>
        <end position="158"/>
    </location>
</feature>
<dbReference type="PANTHER" id="PTHR43752:SF2">
    <property type="entry name" value="BNR_ASP-BOX REPEAT FAMILY PROTEIN"/>
    <property type="match status" value="1"/>
</dbReference>